<evidence type="ECO:0000313" key="2">
    <source>
        <dbReference type="EMBL" id="ANM70917.1"/>
    </source>
</evidence>
<keyword evidence="3" id="KW-1185">Reference proteome</keyword>
<dbReference type="TAIR" id="AT5G03553"/>
<gene>
    <name evidence="1 2" type="ordered locus">At5g03553</name>
</gene>
<dbReference type="GeneID" id="28720566"/>
<accession>A0A1P8BH56</accession>
<sequence length="61" mass="6959">MKMLKTRANSTMGPFEISIKAPIFNHAQMDYSWIYATLIDETTALKLYSQKSLDMKPGLSM</sequence>
<protein>
    <submittedName>
        <fullName evidence="2">Uncharacterized protein</fullName>
    </submittedName>
</protein>
<evidence type="ECO:0000313" key="3">
    <source>
        <dbReference type="Proteomes" id="UP000006548"/>
    </source>
</evidence>
<dbReference type="EMBL" id="CP002688">
    <property type="protein sequence ID" value="ANM70917.1"/>
    <property type="molecule type" value="Genomic_DNA"/>
</dbReference>
<dbReference type="ExpressionAtlas" id="A0A1P8BH56">
    <property type="expression patterns" value="baseline and differential"/>
</dbReference>
<proteinExistence type="predicted"/>
<organism evidence="2 3">
    <name type="scientific">Arabidopsis thaliana</name>
    <name type="common">Mouse-ear cress</name>
    <dbReference type="NCBI Taxonomy" id="3702"/>
    <lineage>
        <taxon>Eukaryota</taxon>
        <taxon>Viridiplantae</taxon>
        <taxon>Streptophyta</taxon>
        <taxon>Embryophyta</taxon>
        <taxon>Tracheophyta</taxon>
        <taxon>Spermatophyta</taxon>
        <taxon>Magnoliopsida</taxon>
        <taxon>eudicotyledons</taxon>
        <taxon>Gunneridae</taxon>
        <taxon>Pentapetalae</taxon>
        <taxon>rosids</taxon>
        <taxon>malvids</taxon>
        <taxon>Brassicales</taxon>
        <taxon>Brassicaceae</taxon>
        <taxon>Camelineae</taxon>
        <taxon>Arabidopsis</taxon>
    </lineage>
</organism>
<dbReference type="KEGG" id="ath:AT5G03553"/>
<reference evidence="3" key="2">
    <citation type="journal article" date="2017" name="Plant J.">
        <title>Araport11: a complete reannotation of the Arabidopsis thaliana reference genome.</title>
        <authorList>
            <person name="Cheng C.Y."/>
            <person name="Krishnakumar V."/>
            <person name="Chan A.P."/>
            <person name="Thibaud-Nissen F."/>
            <person name="Schobel S."/>
            <person name="Town C.D."/>
        </authorList>
    </citation>
    <scope>GENOME REANNOTATION</scope>
    <source>
        <strain evidence="3">cv. Columbia</strain>
    </source>
</reference>
<reference evidence="2 3" key="1">
    <citation type="journal article" date="2000" name="Nature">
        <title>Sequence and analysis of chromosome 5 of the plant Arabidopsis thaliana.</title>
        <authorList>
            <consortium name="Kazusa DNA Research Institute"/>
            <consortium name="Cold Spring Harbor and Washington University in St Louis Sequencing Consortium"/>
            <consortium name="European Union Arabidopsis Genome Sequencing Consortium"/>
            <person name="Tabata S."/>
            <person name="Kaneko T."/>
            <person name="Nakamura Y."/>
            <person name="Kotani H."/>
            <person name="Kato T."/>
            <person name="Asamizu E."/>
            <person name="Miyajima N."/>
            <person name="Sasamoto S."/>
            <person name="Kimura T."/>
            <person name="Hosouchi T."/>
            <person name="Kawashima K."/>
            <person name="Kohara M."/>
            <person name="Matsumoto M."/>
            <person name="Matsuno A."/>
            <person name="Muraki A."/>
            <person name="Nakayama S."/>
            <person name="Nakazaki N."/>
            <person name="Naruo K."/>
            <person name="Okumura S."/>
            <person name="Shinpo S."/>
            <person name="Takeuchi C."/>
            <person name="Wada T."/>
            <person name="Watanabe A."/>
            <person name="Yamada M."/>
            <person name="Yasuda M."/>
            <person name="Sato S."/>
            <person name="de la Bastide M."/>
            <person name="Huang E."/>
            <person name="Spiegel L."/>
            <person name="Gnoj L."/>
            <person name="O'Shaughnessy A."/>
            <person name="Preston R."/>
            <person name="Habermann K."/>
            <person name="Murray J."/>
            <person name="Johnson D."/>
            <person name="Rohlfing T."/>
            <person name="Nelson J."/>
            <person name="Stoneking T."/>
            <person name="Pepin K."/>
            <person name="Spieth J."/>
            <person name="Sekhon M."/>
            <person name="Armstrong J."/>
            <person name="Becker M."/>
            <person name="Belter E."/>
            <person name="Cordum H."/>
            <person name="Cordes M."/>
            <person name="Courtney L."/>
            <person name="Courtney W."/>
            <person name="Dante M."/>
            <person name="Du H."/>
            <person name="Edwards J."/>
            <person name="Fryman J."/>
            <person name="Haakensen B."/>
            <person name="Lamar E."/>
            <person name="Latreille P."/>
            <person name="Leonard S."/>
            <person name="Meyer R."/>
            <person name="Mulvaney E."/>
            <person name="Ozersky P."/>
            <person name="Riley A."/>
            <person name="Strowmatt C."/>
            <person name="Wagner-McPherson C."/>
            <person name="Wollam A."/>
            <person name="Yoakum M."/>
            <person name="Bell M."/>
            <person name="Dedhia N."/>
            <person name="Parnell L."/>
            <person name="Shah R."/>
            <person name="Rodriguez M."/>
            <person name="See L.H."/>
            <person name="Vil D."/>
            <person name="Baker J."/>
            <person name="Kirchoff K."/>
            <person name="Toth K."/>
            <person name="King L."/>
            <person name="Bahret A."/>
            <person name="Miller B."/>
            <person name="Marra M."/>
            <person name="Martienssen R."/>
            <person name="McCombie W.R."/>
            <person name="Wilson R.K."/>
            <person name="Murphy G."/>
            <person name="Bancroft I."/>
            <person name="Volckaert G."/>
            <person name="Wambutt R."/>
            <person name="Dusterhoft A."/>
            <person name="Stiekema W."/>
            <person name="Pohl T."/>
            <person name="Entian K.D."/>
            <person name="Terryn N."/>
            <person name="Hartley N."/>
            <person name="Bent E."/>
            <person name="Johnson S."/>
            <person name="Langham S.A."/>
            <person name="McCullagh B."/>
            <person name="Robben J."/>
            <person name="Grymonprez B."/>
            <person name="Zimmermann W."/>
            <person name="Ramsperger U."/>
            <person name="Wedler H."/>
            <person name="Balke K."/>
            <person name="Wedler E."/>
            <person name="Peters S."/>
            <person name="van Staveren M."/>
            <person name="Dirkse W."/>
            <person name="Mooijman P."/>
            <person name="Lankhorst R.K."/>
            <person name="Weitzenegger T."/>
            <person name="Bothe G."/>
            <person name="Rose M."/>
            <person name="Hauf J."/>
            <person name="Berneiser S."/>
            <person name="Hempel S."/>
            <person name="Feldpausch M."/>
            <person name="Lamberth S."/>
            <person name="Villarroel R."/>
            <person name="Gielen J."/>
            <person name="Ardiles W."/>
            <person name="Bents O."/>
            <person name="Lemcke K."/>
            <person name="Kolesov G."/>
            <person name="Mayer K."/>
            <person name="Rudd S."/>
            <person name="Schoof H."/>
            <person name="Schueller C."/>
            <person name="Zaccaria P."/>
            <person name="Mewes H.W."/>
            <person name="Bevan M."/>
            <person name="Fransz P."/>
        </authorList>
    </citation>
    <scope>NUCLEOTIDE SEQUENCE [LARGE SCALE GENOMIC DNA]</scope>
    <source>
        <strain evidence="3">cv. Columbia</strain>
    </source>
</reference>
<dbReference type="RefSeq" id="NP_001332490.1">
    <property type="nucleotide sequence ID" value="NM_001342713.1"/>
</dbReference>
<dbReference type="Proteomes" id="UP000006548">
    <property type="component" value="Chromosome 5"/>
</dbReference>
<dbReference type="InParanoid" id="A0A1P8BH56"/>
<dbReference type="AlphaFoldDB" id="A0A1P8BH56"/>
<name>A0A1P8BH56_ARATH</name>
<dbReference type="Araport" id="AT5G03553"/>
<evidence type="ECO:0000313" key="1">
    <source>
        <dbReference type="Araport" id="AT5G03553"/>
    </source>
</evidence>